<dbReference type="SUPFAM" id="SSF48498">
    <property type="entry name" value="Tetracyclin repressor-like, C-terminal domain"/>
    <property type="match status" value="1"/>
</dbReference>
<organism evidence="6 7">
    <name type="scientific">Actinoplanes awajinensis subsp. mycoplanecinus</name>
    <dbReference type="NCBI Taxonomy" id="135947"/>
    <lineage>
        <taxon>Bacteria</taxon>
        <taxon>Bacillati</taxon>
        <taxon>Actinomycetota</taxon>
        <taxon>Actinomycetes</taxon>
        <taxon>Micromonosporales</taxon>
        <taxon>Micromonosporaceae</taxon>
        <taxon>Actinoplanes</taxon>
    </lineage>
</organism>
<dbReference type="InterPro" id="IPR009057">
    <property type="entry name" value="Homeodomain-like_sf"/>
</dbReference>
<protein>
    <submittedName>
        <fullName evidence="6">TetR family transcriptional regulator</fullName>
    </submittedName>
</protein>
<dbReference type="Proteomes" id="UP000053244">
    <property type="component" value="Unassembled WGS sequence"/>
</dbReference>
<evidence type="ECO:0000259" key="5">
    <source>
        <dbReference type="PROSITE" id="PS50977"/>
    </source>
</evidence>
<dbReference type="PANTHER" id="PTHR47506:SF7">
    <property type="entry name" value="TRANSCRIPTIONAL REGULATORY PROTEIN"/>
    <property type="match status" value="1"/>
</dbReference>
<dbReference type="SUPFAM" id="SSF46689">
    <property type="entry name" value="Homeodomain-like"/>
    <property type="match status" value="1"/>
</dbReference>
<comment type="caution">
    <text evidence="6">The sequence shown here is derived from an EMBL/GenBank/DDBJ whole genome shotgun (WGS) entry which is preliminary data.</text>
</comment>
<dbReference type="Gene3D" id="1.10.357.10">
    <property type="entry name" value="Tetracycline Repressor, domain 2"/>
    <property type="match status" value="1"/>
</dbReference>
<gene>
    <name evidence="6" type="ORF">ADL15_26645</name>
</gene>
<keyword evidence="7" id="KW-1185">Reference proteome</keyword>
<accession>A0A124G9N5</accession>
<evidence type="ECO:0000313" key="6">
    <source>
        <dbReference type="EMBL" id="KUL29692.1"/>
    </source>
</evidence>
<keyword evidence="1" id="KW-0805">Transcription regulation</keyword>
<evidence type="ECO:0000313" key="7">
    <source>
        <dbReference type="Proteomes" id="UP000053244"/>
    </source>
</evidence>
<feature type="DNA-binding region" description="H-T-H motif" evidence="4">
    <location>
        <begin position="33"/>
        <end position="52"/>
    </location>
</feature>
<keyword evidence="3" id="KW-0804">Transcription</keyword>
<dbReference type="EMBL" id="LLZH01000276">
    <property type="protein sequence ID" value="KUL29692.1"/>
    <property type="molecule type" value="Genomic_DNA"/>
</dbReference>
<dbReference type="InterPro" id="IPR001647">
    <property type="entry name" value="HTH_TetR"/>
</dbReference>
<evidence type="ECO:0000256" key="1">
    <source>
        <dbReference type="ARBA" id="ARBA00023015"/>
    </source>
</evidence>
<proteinExistence type="predicted"/>
<dbReference type="RefSeq" id="WP_067696896.1">
    <property type="nucleotide sequence ID" value="NZ_LLZH01000276.1"/>
</dbReference>
<dbReference type="Gene3D" id="1.10.10.60">
    <property type="entry name" value="Homeodomain-like"/>
    <property type="match status" value="1"/>
</dbReference>
<name>A0A124G9N5_9ACTN</name>
<dbReference type="PANTHER" id="PTHR47506">
    <property type="entry name" value="TRANSCRIPTIONAL REGULATORY PROTEIN"/>
    <property type="match status" value="1"/>
</dbReference>
<evidence type="ECO:0000256" key="4">
    <source>
        <dbReference type="PROSITE-ProRule" id="PRU00335"/>
    </source>
</evidence>
<dbReference type="PROSITE" id="PS50977">
    <property type="entry name" value="HTH_TETR_2"/>
    <property type="match status" value="1"/>
</dbReference>
<feature type="domain" description="HTH tetR-type" evidence="5">
    <location>
        <begin position="10"/>
        <end position="70"/>
    </location>
</feature>
<dbReference type="PRINTS" id="PR00455">
    <property type="entry name" value="HTHTETR"/>
</dbReference>
<keyword evidence="2 4" id="KW-0238">DNA-binding</keyword>
<evidence type="ECO:0000256" key="3">
    <source>
        <dbReference type="ARBA" id="ARBA00023163"/>
    </source>
</evidence>
<dbReference type="GO" id="GO:0003677">
    <property type="term" value="F:DNA binding"/>
    <property type="evidence" value="ECO:0007669"/>
    <property type="project" value="UniProtKB-UniRule"/>
</dbReference>
<sequence length="194" mass="20381">MARYGKEHKEVTRRRIVKSAGRRLKKDGLDGSGVTTLMADAGLTNGAFYAHFASKDDLVAATIADQLQEQQVLLRQLADEPDGFTRFVRAYLSPGHRDDAEEGCPSGALLGEVARSSPAIRRAYSTGILGVADDLAALMTPGAPAAGRRQALGCIAILVGTLQLARAIDDPQESEAVLAEGARAISALLAAPEA</sequence>
<dbReference type="OrthoDB" id="7252896at2"/>
<reference evidence="6 7" key="1">
    <citation type="submission" date="2015-10" db="EMBL/GenBank/DDBJ databases">
        <authorList>
            <person name="Gilbert D.G."/>
        </authorList>
    </citation>
    <scope>NUCLEOTIDE SEQUENCE [LARGE SCALE GENOMIC DNA]</scope>
    <source>
        <strain evidence="6 7">NRRL B-16712</strain>
    </source>
</reference>
<dbReference type="InterPro" id="IPR036271">
    <property type="entry name" value="Tet_transcr_reg_TetR-rel_C_sf"/>
</dbReference>
<evidence type="ECO:0000256" key="2">
    <source>
        <dbReference type="ARBA" id="ARBA00023125"/>
    </source>
</evidence>
<dbReference type="AlphaFoldDB" id="A0A124G9N5"/>
<dbReference type="Pfam" id="PF00440">
    <property type="entry name" value="TetR_N"/>
    <property type="match status" value="1"/>
</dbReference>